<dbReference type="SUPFAM" id="SSF51445">
    <property type="entry name" value="(Trans)glycosidases"/>
    <property type="match status" value="1"/>
</dbReference>
<feature type="signal peptide" evidence="5">
    <location>
        <begin position="1"/>
        <end position="18"/>
    </location>
</feature>
<reference evidence="8" key="1">
    <citation type="submission" date="2018-03" db="EMBL/GenBank/DDBJ databases">
        <title>New taxa in the Lactobacillus gasseri group.</title>
        <authorList>
            <person name="Tanizawa Y."/>
            <person name="Tohno M."/>
            <person name="Endo A."/>
            <person name="Arita M."/>
        </authorList>
    </citation>
    <scope>NUCLEOTIDE SEQUENCE [LARGE SCALE GENOMIC DNA]</scope>
    <source>
        <strain evidence="8">DSM 24759</strain>
    </source>
</reference>
<dbReference type="OrthoDB" id="2312598at2"/>
<comment type="similarity">
    <text evidence="1">Belongs to the glycosyl hydrolase 25 family.</text>
</comment>
<dbReference type="Proteomes" id="UP000257317">
    <property type="component" value="Unassembled WGS sequence"/>
</dbReference>
<dbReference type="EMBL" id="BFBY01000009">
    <property type="protein sequence ID" value="GBG05280.1"/>
    <property type="molecule type" value="Genomic_DNA"/>
</dbReference>
<dbReference type="InterPro" id="IPR018077">
    <property type="entry name" value="Glyco_hydro_fam25_subgr"/>
</dbReference>
<dbReference type="Pfam" id="PF01183">
    <property type="entry name" value="Glyco_hydro_25"/>
    <property type="match status" value="1"/>
</dbReference>
<feature type="compositionally biased region" description="Low complexity" evidence="4">
    <location>
        <begin position="346"/>
        <end position="364"/>
    </location>
</feature>
<dbReference type="Pfam" id="PF03217">
    <property type="entry name" value="SlpA"/>
    <property type="match status" value="2"/>
</dbReference>
<evidence type="ECO:0000256" key="4">
    <source>
        <dbReference type="SAM" id="MobiDB-lite"/>
    </source>
</evidence>
<keyword evidence="8" id="KW-1185">Reference proteome</keyword>
<dbReference type="PANTHER" id="PTHR34135">
    <property type="entry name" value="LYSOZYME"/>
    <property type="match status" value="1"/>
</dbReference>
<feature type="domain" description="S-layer protein C-terminal" evidence="6">
    <location>
        <begin position="486"/>
        <end position="513"/>
    </location>
</feature>
<keyword evidence="5" id="KW-0732">Signal</keyword>
<feature type="region of interest" description="Disordered" evidence="4">
    <location>
        <begin position="346"/>
        <end position="369"/>
    </location>
</feature>
<keyword evidence="2" id="KW-0378">Hydrolase</keyword>
<dbReference type="GO" id="GO:0016998">
    <property type="term" value="P:cell wall macromolecule catabolic process"/>
    <property type="evidence" value="ECO:0007669"/>
    <property type="project" value="InterPro"/>
</dbReference>
<dbReference type="GO" id="GO:0009253">
    <property type="term" value="P:peptidoglycan catabolic process"/>
    <property type="evidence" value="ECO:0007669"/>
    <property type="project" value="InterPro"/>
</dbReference>
<evidence type="ECO:0000256" key="1">
    <source>
        <dbReference type="ARBA" id="ARBA00010646"/>
    </source>
</evidence>
<dbReference type="InterPro" id="IPR017853">
    <property type="entry name" value="GH"/>
</dbReference>
<protein>
    <submittedName>
        <fullName evidence="7">Lysin</fullName>
    </submittedName>
</protein>
<dbReference type="PANTHER" id="PTHR34135:SF2">
    <property type="entry name" value="LYSOZYME"/>
    <property type="match status" value="1"/>
</dbReference>
<dbReference type="GO" id="GO:0016052">
    <property type="term" value="P:carbohydrate catabolic process"/>
    <property type="evidence" value="ECO:0007669"/>
    <property type="project" value="TreeGrafter"/>
</dbReference>
<keyword evidence="3" id="KW-0326">Glycosidase</keyword>
<dbReference type="InterPro" id="IPR002053">
    <property type="entry name" value="Glyco_hydro_25"/>
</dbReference>
<feature type="chain" id="PRO_5038663458" evidence="5">
    <location>
        <begin position="19"/>
        <end position="521"/>
    </location>
</feature>
<feature type="domain" description="S-layer protein C-terminal" evidence="6">
    <location>
        <begin position="383"/>
        <end position="419"/>
    </location>
</feature>
<dbReference type="CDD" id="cd06415">
    <property type="entry name" value="GH25_Cpl1-like"/>
    <property type="match status" value="1"/>
</dbReference>
<dbReference type="Gene3D" id="3.20.20.80">
    <property type="entry name" value="Glycosidases"/>
    <property type="match status" value="1"/>
</dbReference>
<accession>A0A2Z6TG37</accession>
<dbReference type="SMART" id="SM00641">
    <property type="entry name" value="Glyco_25"/>
    <property type="match status" value="2"/>
</dbReference>
<evidence type="ECO:0000313" key="7">
    <source>
        <dbReference type="EMBL" id="GBG05280.1"/>
    </source>
</evidence>
<proteinExistence type="inferred from homology"/>
<organism evidence="7 8">
    <name type="scientific">Lactobacillus rodentium</name>
    <dbReference type="NCBI Taxonomy" id="947835"/>
    <lineage>
        <taxon>Bacteria</taxon>
        <taxon>Bacillati</taxon>
        <taxon>Bacillota</taxon>
        <taxon>Bacilli</taxon>
        <taxon>Lactobacillales</taxon>
        <taxon>Lactobacillaceae</taxon>
        <taxon>Lactobacillus</taxon>
    </lineage>
</organism>
<dbReference type="GO" id="GO:0003796">
    <property type="term" value="F:lysozyme activity"/>
    <property type="evidence" value="ECO:0007669"/>
    <property type="project" value="InterPro"/>
</dbReference>
<evidence type="ECO:0000256" key="2">
    <source>
        <dbReference type="ARBA" id="ARBA00022801"/>
    </source>
</evidence>
<name>A0A2Z6TG37_9LACO</name>
<evidence type="ECO:0000256" key="5">
    <source>
        <dbReference type="SAM" id="SignalP"/>
    </source>
</evidence>
<gene>
    <name evidence="7" type="ORF">LrDSM24759_11940</name>
</gene>
<evidence type="ECO:0000313" key="8">
    <source>
        <dbReference type="Proteomes" id="UP000257317"/>
    </source>
</evidence>
<sequence>MRFSKKLIGVLACTSALAGVSVAANVDSHSSKAVVQAATNYAPSRSYGVDVSSFQSTNLSAHAQAGAQFAIVKVSEGTSYRNPNAAGQISSAKANNMLPMAYHFAIFGNNASAAQAEARYAVSSAQAYGLPKGSYIVCDWETGDGNNVNGGAAASTNAILSFMNTVKASGYQPMLYSGAYLLRNNINTSSILAKYPNSLWVASYATMGRIDTPDFNYFPSMDGIAIWQFTDNWRGLYVDGNISLLPLSYNSSSSQAPATTPTNTVKVGTSNSGSPVAQVVSGSVAVHRTPNGATTGQTLGANSRWQVTGRQQVNGSWWYRVGSNQWIDGRSLYVTGVSSIPVVNATSNNSSSNNTAQAGTTSNSGSPVAKVVSGSVAVHRTPNGATTGQTLGTNSSWKVTGKQQVNGSWWYRVGTNQWIDGRSLYVTGVSSIPVVNATSNNSSSNNTNSNSNATSGVGHINYVPGYGINLWIGYGSDAHWSGRRLPHGTRWKFYKKVTVNGKTWYNLGGNQWIDGAYFVVD</sequence>
<dbReference type="PROSITE" id="PS51904">
    <property type="entry name" value="GLYCOSYL_HYDROL_F25_2"/>
    <property type="match status" value="1"/>
</dbReference>
<comment type="caution">
    <text evidence="7">The sequence shown here is derived from an EMBL/GenBank/DDBJ whole genome shotgun (WGS) entry which is preliminary data.</text>
</comment>
<dbReference type="AlphaFoldDB" id="A0A2Z6TG37"/>
<evidence type="ECO:0000259" key="6">
    <source>
        <dbReference type="Pfam" id="PF03217"/>
    </source>
</evidence>
<dbReference type="InterPro" id="IPR024968">
    <property type="entry name" value="SlpA_C_lactobacillus"/>
</dbReference>
<evidence type="ECO:0000256" key="3">
    <source>
        <dbReference type="ARBA" id="ARBA00023295"/>
    </source>
</evidence>
<dbReference type="RefSeq" id="WP_117118609.1">
    <property type="nucleotide sequence ID" value="NZ_BFBY01000009.1"/>
</dbReference>